<dbReference type="PANTHER" id="PTHR10314">
    <property type="entry name" value="CYSTATHIONINE BETA-SYNTHASE"/>
    <property type="match status" value="1"/>
</dbReference>
<dbReference type="AlphaFoldDB" id="A0AAV7ZS88"/>
<evidence type="ECO:0000259" key="1">
    <source>
        <dbReference type="Pfam" id="PF00291"/>
    </source>
</evidence>
<feature type="domain" description="Tryptophan synthase beta chain-like PALP" evidence="1">
    <location>
        <begin position="92"/>
        <end position="347"/>
    </location>
</feature>
<protein>
    <submittedName>
        <fullName evidence="2">Cystathionine beta-synthase</fullName>
    </submittedName>
</protein>
<organism evidence="2 3">
    <name type="scientific">Anaeramoeba flamelloides</name>
    <dbReference type="NCBI Taxonomy" id="1746091"/>
    <lineage>
        <taxon>Eukaryota</taxon>
        <taxon>Metamonada</taxon>
        <taxon>Anaeramoebidae</taxon>
        <taxon>Anaeramoeba</taxon>
    </lineage>
</organism>
<dbReference type="Proteomes" id="UP001146793">
    <property type="component" value="Unassembled WGS sequence"/>
</dbReference>
<accession>A0AAV7ZS88</accession>
<name>A0AAV7ZS88_9EUKA</name>
<dbReference type="SUPFAM" id="SSF53686">
    <property type="entry name" value="Tryptophan synthase beta subunit-like PLP-dependent enzymes"/>
    <property type="match status" value="1"/>
</dbReference>
<reference evidence="2" key="1">
    <citation type="submission" date="2022-08" db="EMBL/GenBank/DDBJ databases">
        <title>Novel sulphate-reducing endosymbionts in the free-living metamonad Anaeramoeba.</title>
        <authorList>
            <person name="Jerlstrom-Hultqvist J."/>
            <person name="Cepicka I."/>
            <person name="Gallot-Lavallee L."/>
            <person name="Salas-Leiva D."/>
            <person name="Curtis B.A."/>
            <person name="Zahonova K."/>
            <person name="Pipaliya S."/>
            <person name="Dacks J."/>
            <person name="Roger A.J."/>
        </authorList>
    </citation>
    <scope>NUCLEOTIDE SEQUENCE</scope>
    <source>
        <strain evidence="2">Busselton2</strain>
    </source>
</reference>
<dbReference type="InterPro" id="IPR001926">
    <property type="entry name" value="TrpB-like_PALP"/>
</dbReference>
<dbReference type="EMBL" id="JANTQA010000023">
    <property type="protein sequence ID" value="KAJ3444433.1"/>
    <property type="molecule type" value="Genomic_DNA"/>
</dbReference>
<gene>
    <name evidence="2" type="ORF">M0812_10286</name>
</gene>
<dbReference type="InterPro" id="IPR036052">
    <property type="entry name" value="TrpB-like_PALP_sf"/>
</dbReference>
<dbReference type="InterPro" id="IPR050214">
    <property type="entry name" value="Cys_Synth/Cystath_Beta-Synth"/>
</dbReference>
<proteinExistence type="predicted"/>
<sequence>MLSLCKSVKVSSILSRHSTQIVNKDVLAKTIELCRKRNVIIPTYEQMFNPKLVPKGIVNELKSIGLWDVNPRNLFRITWKNEPKEFGGGFGETNYLEIPKEISGIDAKIVVLVGKYFPTGSHKVGATFGPLVEKMVRGSFDPTNQKALWPSTGNYCRGGAFNSSLLGCKAIAVLPEGMSQERFDWLNSIGSEIYGTPGTESNVKEVFDKTHALKAEMGDNLVVLNQFAEFGNPMWHYAVTARTIEELYNNIKGPKSRLSGLFLTQGSGGTLGCSMYLHQKYPNMKTGCGEALQCPTLLENGYGAHRIEGIGDKHVPWILNMRDMNAVIGVDDQDCVDLLRLFNEKDGKDVLLKKGVDRETIEKLSLFGISSIANLLGSIKLAKYYEMDKDDVVFSIATDSAGMYQSRLKEMNQESGKYSNTLAHVHFNTGLMKQNVSNVLELTHVGKRRCHQLKYYTWVEQQGKTVEELDRQWYDNEYWTEKLDQYKVWDTLINEFNDKAGIINKY</sequence>
<dbReference type="Pfam" id="PF00291">
    <property type="entry name" value="PALP"/>
    <property type="match status" value="1"/>
</dbReference>
<dbReference type="Gene3D" id="3.40.50.1100">
    <property type="match status" value="2"/>
</dbReference>
<evidence type="ECO:0000313" key="3">
    <source>
        <dbReference type="Proteomes" id="UP001146793"/>
    </source>
</evidence>
<comment type="caution">
    <text evidence="2">The sequence shown here is derived from an EMBL/GenBank/DDBJ whole genome shotgun (WGS) entry which is preliminary data.</text>
</comment>
<evidence type="ECO:0000313" key="2">
    <source>
        <dbReference type="EMBL" id="KAJ3444433.1"/>
    </source>
</evidence>